<sequence length="137" mass="15051">MVFIIHGYLGGWLGILSKSFSLRLEDLDVGGKKILALHSLASWHCSNEESVIDSSECSLLLGDSLDAVKSWESTILELENNSFENIGALWNIEEDELHWLFLSEDGSVGDTDYNGVSDLASGSSNQNAKWGSHSEIF</sequence>
<name>A0A6A5G8G0_CAERE</name>
<evidence type="ECO:0000313" key="1">
    <source>
        <dbReference type="EMBL" id="KAF1751388.1"/>
    </source>
</evidence>
<dbReference type="GeneID" id="78776612"/>
<proteinExistence type="predicted"/>
<dbReference type="EMBL" id="WUAV01000005">
    <property type="protein sequence ID" value="KAF1751388.1"/>
    <property type="molecule type" value="Genomic_DNA"/>
</dbReference>
<dbReference type="AlphaFoldDB" id="A0A6A5G8G0"/>
<organism evidence="1 2">
    <name type="scientific">Caenorhabditis remanei</name>
    <name type="common">Caenorhabditis vulgaris</name>
    <dbReference type="NCBI Taxonomy" id="31234"/>
    <lineage>
        <taxon>Eukaryota</taxon>
        <taxon>Metazoa</taxon>
        <taxon>Ecdysozoa</taxon>
        <taxon>Nematoda</taxon>
        <taxon>Chromadorea</taxon>
        <taxon>Rhabditida</taxon>
        <taxon>Rhabditina</taxon>
        <taxon>Rhabditomorpha</taxon>
        <taxon>Rhabditoidea</taxon>
        <taxon>Rhabditidae</taxon>
        <taxon>Peloderinae</taxon>
        <taxon>Caenorhabditis</taxon>
    </lineage>
</organism>
<dbReference type="RefSeq" id="XP_053581229.1">
    <property type="nucleotide sequence ID" value="XM_053732316.1"/>
</dbReference>
<dbReference type="KEGG" id="crq:GCK72_017942"/>
<dbReference type="CTD" id="78776612"/>
<accession>A0A6A5G8G0</accession>
<reference evidence="1 2" key="1">
    <citation type="submission" date="2019-12" db="EMBL/GenBank/DDBJ databases">
        <title>Chromosome-level assembly of the Caenorhabditis remanei genome.</title>
        <authorList>
            <person name="Teterina A.A."/>
            <person name="Willis J.H."/>
            <person name="Phillips P.C."/>
        </authorList>
    </citation>
    <scope>NUCLEOTIDE SEQUENCE [LARGE SCALE GENOMIC DNA]</scope>
    <source>
        <strain evidence="1 2">PX506</strain>
        <tissue evidence="1">Whole organism</tissue>
    </source>
</reference>
<dbReference type="AntiFam" id="ANF00197">
    <property type="entry name" value="Shadow ORF (opposite mdh)"/>
</dbReference>
<comment type="caution">
    <text evidence="1">The sequence shown here is derived from an EMBL/GenBank/DDBJ whole genome shotgun (WGS) entry which is preliminary data.</text>
</comment>
<evidence type="ECO:0000313" key="2">
    <source>
        <dbReference type="Proteomes" id="UP000483820"/>
    </source>
</evidence>
<gene>
    <name evidence="1" type="ORF">GCK72_017942</name>
</gene>
<dbReference type="Proteomes" id="UP000483820">
    <property type="component" value="Chromosome V"/>
</dbReference>
<protein>
    <submittedName>
        <fullName evidence="1">Uncharacterized protein</fullName>
    </submittedName>
</protein>